<feature type="domain" description="LysM" evidence="1">
    <location>
        <begin position="132"/>
        <end position="182"/>
    </location>
</feature>
<proteinExistence type="predicted"/>
<dbReference type="AlphaFoldDB" id="A0A381R3I7"/>
<dbReference type="PANTHER" id="PTHR34700">
    <property type="entry name" value="POTASSIUM BINDING PROTEIN KBP"/>
    <property type="match status" value="1"/>
</dbReference>
<gene>
    <name evidence="2" type="ORF">METZ01_LOCUS37241</name>
</gene>
<dbReference type="Pfam" id="PF01476">
    <property type="entry name" value="LysM"/>
    <property type="match status" value="1"/>
</dbReference>
<dbReference type="InterPro" id="IPR018392">
    <property type="entry name" value="LysM"/>
</dbReference>
<protein>
    <recommendedName>
        <fullName evidence="1">LysM domain-containing protein</fullName>
    </recommendedName>
</protein>
<dbReference type="CDD" id="cd00118">
    <property type="entry name" value="LysM"/>
    <property type="match status" value="1"/>
</dbReference>
<evidence type="ECO:0000313" key="2">
    <source>
        <dbReference type="EMBL" id="SUZ84387.1"/>
    </source>
</evidence>
<accession>A0A381R3I7</accession>
<dbReference type="PANTHER" id="PTHR34700:SF4">
    <property type="entry name" value="PHAGE-LIKE ELEMENT PBSX PROTEIN XKDP"/>
    <property type="match status" value="1"/>
</dbReference>
<organism evidence="2">
    <name type="scientific">marine metagenome</name>
    <dbReference type="NCBI Taxonomy" id="408172"/>
    <lineage>
        <taxon>unclassified sequences</taxon>
        <taxon>metagenomes</taxon>
        <taxon>ecological metagenomes</taxon>
    </lineage>
</organism>
<name>A0A381R3I7_9ZZZZ</name>
<dbReference type="Gene3D" id="3.10.350.10">
    <property type="entry name" value="LysM domain"/>
    <property type="match status" value="1"/>
</dbReference>
<dbReference type="InterPro" id="IPR052196">
    <property type="entry name" value="Bact_Kbp"/>
</dbReference>
<dbReference type="PROSITE" id="PS51782">
    <property type="entry name" value="LYSM"/>
    <property type="match status" value="2"/>
</dbReference>
<reference evidence="2" key="1">
    <citation type="submission" date="2018-05" db="EMBL/GenBank/DDBJ databases">
        <authorList>
            <person name="Lanie J.A."/>
            <person name="Ng W.-L."/>
            <person name="Kazmierczak K.M."/>
            <person name="Andrzejewski T.M."/>
            <person name="Davidsen T.M."/>
            <person name="Wayne K.J."/>
            <person name="Tettelin H."/>
            <person name="Glass J.I."/>
            <person name="Rusch D."/>
            <person name="Podicherti R."/>
            <person name="Tsui H.-C.T."/>
            <person name="Winkler M.E."/>
        </authorList>
    </citation>
    <scope>NUCLEOTIDE SEQUENCE</scope>
</reference>
<feature type="domain" description="LysM" evidence="1">
    <location>
        <begin position="67"/>
        <end position="117"/>
    </location>
</feature>
<sequence>MKTKEFVLLLSTLLIMNCAGTAPSVGEEISNQESTESDTKVVEEEVKVEIFTVQEPEAPPLPVTVFEPYMIKRGDYLIKIASREYGDSSRWREIYEWNREEIGSNPNKIYPYNFLSLKREASKAKNCDLEFFDYQIQSGDTAWGLADEIYGDELAWVIIYMDNERLIRNNDGVLQPGTIFKMRKKLDPCS</sequence>
<evidence type="ECO:0000259" key="1">
    <source>
        <dbReference type="PROSITE" id="PS51782"/>
    </source>
</evidence>
<dbReference type="InterPro" id="IPR036779">
    <property type="entry name" value="LysM_dom_sf"/>
</dbReference>
<dbReference type="EMBL" id="UINC01001593">
    <property type="protein sequence ID" value="SUZ84387.1"/>
    <property type="molecule type" value="Genomic_DNA"/>
</dbReference>